<gene>
    <name evidence="4" type="ORF">OsI_33824</name>
</gene>
<evidence type="ECO:0000313" key="4">
    <source>
        <dbReference type="EMBL" id="EEC67066.1"/>
    </source>
</evidence>
<feature type="domain" description="CCHC-type" evidence="3">
    <location>
        <begin position="103"/>
        <end position="118"/>
    </location>
</feature>
<reference evidence="4 5" key="1">
    <citation type="journal article" date="2005" name="PLoS Biol.">
        <title>The genomes of Oryza sativa: a history of duplications.</title>
        <authorList>
            <person name="Yu J."/>
            <person name="Wang J."/>
            <person name="Lin W."/>
            <person name="Li S."/>
            <person name="Li H."/>
            <person name="Zhou J."/>
            <person name="Ni P."/>
            <person name="Dong W."/>
            <person name="Hu S."/>
            <person name="Zeng C."/>
            <person name="Zhang J."/>
            <person name="Zhang Y."/>
            <person name="Li R."/>
            <person name="Xu Z."/>
            <person name="Li S."/>
            <person name="Li X."/>
            <person name="Zheng H."/>
            <person name="Cong L."/>
            <person name="Lin L."/>
            <person name="Yin J."/>
            <person name="Geng J."/>
            <person name="Li G."/>
            <person name="Shi J."/>
            <person name="Liu J."/>
            <person name="Lv H."/>
            <person name="Li J."/>
            <person name="Wang J."/>
            <person name="Deng Y."/>
            <person name="Ran L."/>
            <person name="Shi X."/>
            <person name="Wang X."/>
            <person name="Wu Q."/>
            <person name="Li C."/>
            <person name="Ren X."/>
            <person name="Wang J."/>
            <person name="Wang X."/>
            <person name="Li D."/>
            <person name="Liu D."/>
            <person name="Zhang X."/>
            <person name="Ji Z."/>
            <person name="Zhao W."/>
            <person name="Sun Y."/>
            <person name="Zhang Z."/>
            <person name="Bao J."/>
            <person name="Han Y."/>
            <person name="Dong L."/>
            <person name="Ji J."/>
            <person name="Chen P."/>
            <person name="Wu S."/>
            <person name="Liu J."/>
            <person name="Xiao Y."/>
            <person name="Bu D."/>
            <person name="Tan J."/>
            <person name="Yang L."/>
            <person name="Ye C."/>
            <person name="Zhang J."/>
            <person name="Xu J."/>
            <person name="Zhou Y."/>
            <person name="Yu Y."/>
            <person name="Zhang B."/>
            <person name="Zhuang S."/>
            <person name="Wei H."/>
            <person name="Liu B."/>
            <person name="Lei M."/>
            <person name="Yu H."/>
            <person name="Li Y."/>
            <person name="Xu H."/>
            <person name="Wei S."/>
            <person name="He X."/>
            <person name="Fang L."/>
            <person name="Zhang Z."/>
            <person name="Zhang Y."/>
            <person name="Huang X."/>
            <person name="Su Z."/>
            <person name="Tong W."/>
            <person name="Li J."/>
            <person name="Tong Z."/>
            <person name="Li S."/>
            <person name="Ye J."/>
            <person name="Wang L."/>
            <person name="Fang L."/>
            <person name="Lei T."/>
            <person name="Chen C."/>
            <person name="Chen H."/>
            <person name="Xu Z."/>
            <person name="Li H."/>
            <person name="Huang H."/>
            <person name="Zhang F."/>
            <person name="Xu H."/>
            <person name="Li N."/>
            <person name="Zhao C."/>
            <person name="Li S."/>
            <person name="Dong L."/>
            <person name="Huang Y."/>
            <person name="Li L."/>
            <person name="Xi Y."/>
            <person name="Qi Q."/>
            <person name="Li W."/>
            <person name="Zhang B."/>
            <person name="Hu W."/>
            <person name="Zhang Y."/>
            <person name="Tian X."/>
            <person name="Jiao Y."/>
            <person name="Liang X."/>
            <person name="Jin J."/>
            <person name="Gao L."/>
            <person name="Zheng W."/>
            <person name="Hao B."/>
            <person name="Liu S."/>
            <person name="Wang W."/>
            <person name="Yuan L."/>
            <person name="Cao M."/>
            <person name="McDermott J."/>
            <person name="Samudrala R."/>
            <person name="Wang J."/>
            <person name="Wong G.K."/>
            <person name="Yang H."/>
        </authorList>
    </citation>
    <scope>NUCLEOTIDE SEQUENCE [LARGE SCALE GENOMIC DNA]</scope>
    <source>
        <strain evidence="5">cv. 93-11</strain>
    </source>
</reference>
<feature type="region of interest" description="Disordered" evidence="2">
    <location>
        <begin position="469"/>
        <end position="496"/>
    </location>
</feature>
<dbReference type="InterPro" id="IPR001878">
    <property type="entry name" value="Znf_CCHC"/>
</dbReference>
<dbReference type="GO" id="GO:0003676">
    <property type="term" value="F:nucleic acid binding"/>
    <property type="evidence" value="ECO:0007669"/>
    <property type="project" value="InterPro"/>
</dbReference>
<keyword evidence="1" id="KW-0479">Metal-binding</keyword>
<dbReference type="AlphaFoldDB" id="B8BH64"/>
<name>B8BH64_ORYSI</name>
<dbReference type="STRING" id="39946.B8BH64"/>
<dbReference type="SUPFAM" id="SSF57756">
    <property type="entry name" value="Retrovirus zinc finger-like domains"/>
    <property type="match status" value="2"/>
</dbReference>
<evidence type="ECO:0000256" key="2">
    <source>
        <dbReference type="SAM" id="MobiDB-lite"/>
    </source>
</evidence>
<feature type="domain" description="CCHC-type" evidence="3">
    <location>
        <begin position="369"/>
        <end position="384"/>
    </location>
</feature>
<evidence type="ECO:0000256" key="1">
    <source>
        <dbReference type="PROSITE-ProRule" id="PRU00047"/>
    </source>
</evidence>
<dbReference type="SMART" id="SM00343">
    <property type="entry name" value="ZnF_C2HC"/>
    <property type="match status" value="2"/>
</dbReference>
<proteinExistence type="predicted"/>
<dbReference type="Gene3D" id="4.10.60.10">
    <property type="entry name" value="Zinc finger, CCHC-type"/>
    <property type="match status" value="1"/>
</dbReference>
<dbReference type="PANTHER" id="PTHR35317:SF43">
    <property type="entry name" value="TRANSMEMBRANE PROTEIN"/>
    <property type="match status" value="1"/>
</dbReference>
<keyword evidence="1" id="KW-0863">Zinc-finger</keyword>
<dbReference type="HOGENOM" id="CLU_528275_0_0_1"/>
<evidence type="ECO:0000313" key="5">
    <source>
        <dbReference type="Proteomes" id="UP000007015"/>
    </source>
</evidence>
<dbReference type="InterPro" id="IPR036875">
    <property type="entry name" value="Znf_CCHC_sf"/>
</dbReference>
<dbReference type="Gramene" id="BGIOSGA033051-TA">
    <property type="protein sequence ID" value="BGIOSGA033051-PA"/>
    <property type="gene ID" value="BGIOSGA033051"/>
</dbReference>
<dbReference type="Proteomes" id="UP000007015">
    <property type="component" value="Chromosome 10"/>
</dbReference>
<protein>
    <recommendedName>
        <fullName evidence="3">CCHC-type domain-containing protein</fullName>
    </recommendedName>
</protein>
<dbReference type="EMBL" id="CM000135">
    <property type="protein sequence ID" value="EEC67066.1"/>
    <property type="molecule type" value="Genomic_DNA"/>
</dbReference>
<keyword evidence="1" id="KW-0862">Zinc</keyword>
<organism evidence="4 5">
    <name type="scientific">Oryza sativa subsp. indica</name>
    <name type="common">Rice</name>
    <dbReference type="NCBI Taxonomy" id="39946"/>
    <lineage>
        <taxon>Eukaryota</taxon>
        <taxon>Viridiplantae</taxon>
        <taxon>Streptophyta</taxon>
        <taxon>Embryophyta</taxon>
        <taxon>Tracheophyta</taxon>
        <taxon>Spermatophyta</taxon>
        <taxon>Magnoliopsida</taxon>
        <taxon>Liliopsida</taxon>
        <taxon>Poales</taxon>
        <taxon>Poaceae</taxon>
        <taxon>BOP clade</taxon>
        <taxon>Oryzoideae</taxon>
        <taxon>Oryzeae</taxon>
        <taxon>Oryzinae</taxon>
        <taxon>Oryza</taxon>
        <taxon>Oryza sativa</taxon>
    </lineage>
</organism>
<dbReference type="Pfam" id="PF00098">
    <property type="entry name" value="zf-CCHC"/>
    <property type="match status" value="2"/>
</dbReference>
<dbReference type="GO" id="GO:0008270">
    <property type="term" value="F:zinc ion binding"/>
    <property type="evidence" value="ECO:0007669"/>
    <property type="project" value="UniProtKB-KW"/>
</dbReference>
<accession>B8BH64</accession>
<feature type="compositionally biased region" description="Gly residues" evidence="2">
    <location>
        <begin position="470"/>
        <end position="492"/>
    </location>
</feature>
<keyword evidence="5" id="KW-1185">Reference proteome</keyword>
<dbReference type="PROSITE" id="PS50158">
    <property type="entry name" value="ZF_CCHC"/>
    <property type="match status" value="2"/>
</dbReference>
<feature type="region of interest" description="Disordered" evidence="2">
    <location>
        <begin position="65"/>
        <end position="95"/>
    </location>
</feature>
<evidence type="ECO:0000259" key="3">
    <source>
        <dbReference type="PROSITE" id="PS50158"/>
    </source>
</evidence>
<sequence length="516" mass="59564">MRECIMEMSHLASKLKALVHLILISLPTQFNQFKVSYNCQKDKWTLNKLISHCVQEEERLKQDRIESAHLSMTSNNKKRKSKEAVDVQPPLKKRENNRGEDPCYFCQKEGHMKKNCTKYHAWRAKKAANSASNISASINSIPMLTSANFKEWKENVLIVLGVMDLDLVLRKEQPILLDKSTKYENMEYERWDRSNHMSLMIMKRSIPEAFRDSASEEVTTAKVFLETLQKRFARNEKAETSTLLAKLISMRYKGKGNMREYIMEMSHLASKLKALKLDLSEDLLMHLILISLPTQFNQFKVSYNCQKDKWTVNKLITHCVQEEERLKQDRIESAHLSLTSNNKKRKSKEAVDVQPPLKKRENNCGEELCYFCKKEGHMKKNCTKYHAWRAKKGETDEYKEIKCPKSYRCLRTDSYRYLWAIPYGFLEWRWLVEEATGGGTRDGSSPVDDGDVWRLDSTPSLQRLGMAATAGGGGGAWDESGGWGEASSGGSGRWRRPGRRGGNSYFFYSNNTRVVI</sequence>
<dbReference type="PANTHER" id="PTHR35317">
    <property type="entry name" value="OS04G0629600 PROTEIN"/>
    <property type="match status" value="1"/>
</dbReference>
<dbReference type="Pfam" id="PF14223">
    <property type="entry name" value="Retrotran_gag_2"/>
    <property type="match status" value="1"/>
</dbReference>